<evidence type="ECO:0000256" key="5">
    <source>
        <dbReference type="ARBA" id="ARBA00022801"/>
    </source>
</evidence>
<evidence type="ECO:0000256" key="6">
    <source>
        <dbReference type="ARBA" id="ARBA00022833"/>
    </source>
</evidence>
<evidence type="ECO:0000256" key="4">
    <source>
        <dbReference type="ARBA" id="ARBA00022723"/>
    </source>
</evidence>
<dbReference type="Pfam" id="PF05649">
    <property type="entry name" value="Peptidase_M13_N"/>
    <property type="match status" value="1"/>
</dbReference>
<keyword evidence="6" id="KW-0862">Zinc</keyword>
<dbReference type="InterPro" id="IPR018497">
    <property type="entry name" value="Peptidase_M13_C"/>
</dbReference>
<dbReference type="InterPro" id="IPR000718">
    <property type="entry name" value="Peptidase_M13"/>
</dbReference>
<dbReference type="Proteomes" id="UP000380386">
    <property type="component" value="Unassembled WGS sequence"/>
</dbReference>
<dbReference type="Gene3D" id="3.40.390.10">
    <property type="entry name" value="Collagenase (Catalytic Domain)"/>
    <property type="match status" value="1"/>
</dbReference>
<dbReference type="Gene3D" id="1.10.1380.10">
    <property type="entry name" value="Neutral endopeptidase , domain2"/>
    <property type="match status" value="1"/>
</dbReference>
<dbReference type="RefSeq" id="WP_153383831.1">
    <property type="nucleotide sequence ID" value="NZ_VDFM01000016.1"/>
</dbReference>
<dbReference type="InterPro" id="IPR008753">
    <property type="entry name" value="Peptidase_M13_N"/>
</dbReference>
<gene>
    <name evidence="12" type="ORF">FHL02_10040</name>
</gene>
<comment type="similarity">
    <text evidence="2">Belongs to the peptidase M13 family.</text>
</comment>
<dbReference type="EMBL" id="VDFM01000016">
    <property type="protein sequence ID" value="MQS53359.1"/>
    <property type="molecule type" value="Genomic_DNA"/>
</dbReference>
<comment type="cofactor">
    <cofactor evidence="1">
        <name>Zn(2+)</name>
        <dbReference type="ChEBI" id="CHEBI:29105"/>
    </cofactor>
</comment>
<dbReference type="PANTHER" id="PTHR11733">
    <property type="entry name" value="ZINC METALLOPROTEASE FAMILY M13 NEPRILYSIN-RELATED"/>
    <property type="match status" value="1"/>
</dbReference>
<reference evidence="12 13" key="1">
    <citation type="journal article" date="2019" name="Syst. Appl. Microbiol.">
        <title>Polyphasic characterization of two novel Lactobacillus spp. isolated from blown salami packages: Description of Lactobacillus halodurans sp. nov. and Lactobacillus salsicarnum sp. nov.</title>
        <authorList>
            <person name="Schuster J.A."/>
            <person name="Klingl A."/>
            <person name="Vogel R.F."/>
            <person name="Ehrmann M.A."/>
        </authorList>
    </citation>
    <scope>NUCLEOTIDE SEQUENCE [LARGE SCALE GENOMIC DNA]</scope>
    <source>
        <strain evidence="12 13">TMW 1.2118</strain>
    </source>
</reference>
<keyword evidence="7" id="KW-0482">Metalloprotease</keyword>
<feature type="compositionally biased region" description="Low complexity" evidence="8">
    <location>
        <begin position="44"/>
        <end position="59"/>
    </location>
</feature>
<evidence type="ECO:0000256" key="7">
    <source>
        <dbReference type="ARBA" id="ARBA00023049"/>
    </source>
</evidence>
<evidence type="ECO:0000256" key="8">
    <source>
        <dbReference type="SAM" id="MobiDB-lite"/>
    </source>
</evidence>
<dbReference type="SUPFAM" id="SSF55486">
    <property type="entry name" value="Metalloproteases ('zincins'), catalytic domain"/>
    <property type="match status" value="1"/>
</dbReference>
<feature type="domain" description="Peptidase M13 C-terminal" evidence="10">
    <location>
        <begin position="518"/>
        <end position="707"/>
    </location>
</feature>
<dbReference type="Pfam" id="PF01431">
    <property type="entry name" value="Peptidase_M13"/>
    <property type="match status" value="1"/>
</dbReference>
<evidence type="ECO:0000256" key="2">
    <source>
        <dbReference type="ARBA" id="ARBA00007357"/>
    </source>
</evidence>
<dbReference type="GO" id="GO:0004222">
    <property type="term" value="F:metalloendopeptidase activity"/>
    <property type="evidence" value="ECO:0007669"/>
    <property type="project" value="InterPro"/>
</dbReference>
<evidence type="ECO:0000256" key="1">
    <source>
        <dbReference type="ARBA" id="ARBA00001947"/>
    </source>
</evidence>
<keyword evidence="9" id="KW-0732">Signal</keyword>
<comment type="caution">
    <text evidence="12">The sequence shown here is derived from an EMBL/GenBank/DDBJ whole genome shotgun (WGS) entry which is preliminary data.</text>
</comment>
<evidence type="ECO:0000313" key="13">
    <source>
        <dbReference type="Proteomes" id="UP000380386"/>
    </source>
</evidence>
<evidence type="ECO:0000313" key="12">
    <source>
        <dbReference type="EMBL" id="MQS53359.1"/>
    </source>
</evidence>
<evidence type="ECO:0000259" key="11">
    <source>
        <dbReference type="Pfam" id="PF05649"/>
    </source>
</evidence>
<dbReference type="InterPro" id="IPR042089">
    <property type="entry name" value="Peptidase_M13_dom_2"/>
</dbReference>
<evidence type="ECO:0000256" key="3">
    <source>
        <dbReference type="ARBA" id="ARBA00022670"/>
    </source>
</evidence>
<feature type="compositionally biased region" description="Polar residues" evidence="8">
    <location>
        <begin position="34"/>
        <end position="43"/>
    </location>
</feature>
<dbReference type="PROSITE" id="PS51885">
    <property type="entry name" value="NEPRILYSIN"/>
    <property type="match status" value="1"/>
</dbReference>
<protein>
    <submittedName>
        <fullName evidence="12">M13 family metallopeptidase</fullName>
    </submittedName>
</protein>
<name>A0A5P0ZJW0_9LACO</name>
<feature type="region of interest" description="Disordered" evidence="8">
    <location>
        <begin position="33"/>
        <end position="69"/>
    </location>
</feature>
<keyword evidence="5" id="KW-0378">Hydrolase</keyword>
<dbReference type="PANTHER" id="PTHR11733:SF167">
    <property type="entry name" value="FI17812P1-RELATED"/>
    <property type="match status" value="1"/>
</dbReference>
<keyword evidence="4" id="KW-0479">Metal-binding</keyword>
<evidence type="ECO:0000259" key="10">
    <source>
        <dbReference type="Pfam" id="PF01431"/>
    </source>
</evidence>
<dbReference type="CDD" id="cd08662">
    <property type="entry name" value="M13"/>
    <property type="match status" value="1"/>
</dbReference>
<dbReference type="GO" id="GO:0016485">
    <property type="term" value="P:protein processing"/>
    <property type="evidence" value="ECO:0007669"/>
    <property type="project" value="TreeGrafter"/>
</dbReference>
<feature type="signal peptide" evidence="9">
    <location>
        <begin position="1"/>
        <end position="29"/>
    </location>
</feature>
<organism evidence="12 13">
    <name type="scientific">Companilactobacillus mishanensis</name>
    <dbReference type="NCBI Taxonomy" id="2486008"/>
    <lineage>
        <taxon>Bacteria</taxon>
        <taxon>Bacillati</taxon>
        <taxon>Bacillota</taxon>
        <taxon>Bacilli</taxon>
        <taxon>Lactobacillales</taxon>
        <taxon>Lactobacillaceae</taxon>
        <taxon>Companilactobacillus</taxon>
    </lineage>
</organism>
<dbReference type="OrthoDB" id="9775677at2"/>
<dbReference type="PRINTS" id="PR00786">
    <property type="entry name" value="NEPRILYSIN"/>
</dbReference>
<dbReference type="GO" id="GO:0005886">
    <property type="term" value="C:plasma membrane"/>
    <property type="evidence" value="ECO:0007669"/>
    <property type="project" value="TreeGrafter"/>
</dbReference>
<evidence type="ECO:0000256" key="9">
    <source>
        <dbReference type="SAM" id="SignalP"/>
    </source>
</evidence>
<proteinExistence type="inferred from homology"/>
<sequence>MKNRGGILICTTVLTILLGMSVVTENAKADTVATADQSVLSEQTTSTTPNEPVTNPVTTDQQRSNPVDDALTVPTPEVGQQPGGNWNIYPSSATPQDNYFYYVNQDWLLKHANDQGTDNYSIMENKTDNNLEKDLSDISSGNKSADSATKQAADYYQKYLTTLNSKKPDIQSFKKDIQEIDSMKDYSDLNSNMEELINGNLNTPFLITAEPVLTNNLKNRLTFSVTSATNKLPTLGSDDEAIATRDLYYENMPKLFRMLGFDEVKTKEILDNALTFADLISRNSDSSLVDKDPGYKQNIVSISDFENHFSNVDFLQYISNSFPSATDIRIDDPTFYDNYNNILSKPNFEKMKDWMLVSDVLDNYYVFGKTGKGAVQNLVQEASDTNEGQALDATSDGFRTILSKYYAENNLNGKTTNRIESLVDNIISAYKDNIQDNSWLSNSGKTQVLNKLSKINVKIGGPTEIKGVDDFSSIKFSKDASIYDWDKQIDQYIGQSVEKDFTTTNEKGMWTMASYEANANYNPTENSITIPAGLLQDPIYSESDSDSQIYGSIGAIIGHELSHAFDNNGSKYDENGNYRDTWTVAVRAKFDELTQKMVDEYNGIKFDYLVENGQQTLGENIADNGGLNVALQVAKSLSDFDAKEFFSAYAANSRMIPGYYVESDYATDEHTIGPIRINVALQNIDDFYTTYNIKPGDAMWLDPSKRVRIW</sequence>
<feature type="domain" description="Peptidase M13 N-terminal" evidence="11">
    <location>
        <begin position="95"/>
        <end position="462"/>
    </location>
</feature>
<dbReference type="AlphaFoldDB" id="A0A5P0ZJW0"/>
<accession>A0A5P0ZJW0</accession>
<dbReference type="GO" id="GO:0046872">
    <property type="term" value="F:metal ion binding"/>
    <property type="evidence" value="ECO:0007669"/>
    <property type="project" value="UniProtKB-KW"/>
</dbReference>
<feature type="chain" id="PRO_5024424887" evidence="9">
    <location>
        <begin position="30"/>
        <end position="710"/>
    </location>
</feature>
<dbReference type="InterPro" id="IPR024079">
    <property type="entry name" value="MetalloPept_cat_dom_sf"/>
</dbReference>
<keyword evidence="3" id="KW-0645">Protease</keyword>